<dbReference type="RefSeq" id="XP_064769810.1">
    <property type="nucleotide sequence ID" value="XM_064912080.1"/>
</dbReference>
<comment type="function">
    <text evidence="4 5">Catalyzes the cleavage of L-kynurenine (L-Kyn) and L-3-hydroxykynurenine (L-3OHKyn) into anthranilic acid (AA) and 3-hydroxyanthranilic acid (3-OHAA), respectively.</text>
</comment>
<evidence type="ECO:0000256" key="2">
    <source>
        <dbReference type="ARBA" id="ARBA00022801"/>
    </source>
</evidence>
<dbReference type="EC" id="3.7.1.3" evidence="4 5"/>
<comment type="catalytic activity">
    <reaction evidence="5">
        <text>3-hydroxy-L-kynurenine + H2O = 3-hydroxyanthranilate + L-alanine + H(+)</text>
        <dbReference type="Rhea" id="RHEA:25143"/>
        <dbReference type="ChEBI" id="CHEBI:15377"/>
        <dbReference type="ChEBI" id="CHEBI:15378"/>
        <dbReference type="ChEBI" id="CHEBI:36559"/>
        <dbReference type="ChEBI" id="CHEBI:57972"/>
        <dbReference type="ChEBI" id="CHEBI:58125"/>
        <dbReference type="EC" id="3.7.1.3"/>
    </reaction>
</comment>
<feature type="binding site" evidence="4">
    <location>
        <begin position="184"/>
        <end position="187"/>
    </location>
    <ligand>
        <name>pyridoxal 5'-phosphate</name>
        <dbReference type="ChEBI" id="CHEBI:597326"/>
    </ligand>
</feature>
<evidence type="ECO:0000256" key="3">
    <source>
        <dbReference type="ARBA" id="ARBA00022898"/>
    </source>
</evidence>
<name>A0ABR1FAJ9_9ASCO</name>
<comment type="catalytic activity">
    <reaction evidence="4 5">
        <text>L-kynurenine + H2O = anthranilate + L-alanine + H(+)</text>
        <dbReference type="Rhea" id="RHEA:16813"/>
        <dbReference type="ChEBI" id="CHEBI:15377"/>
        <dbReference type="ChEBI" id="CHEBI:15378"/>
        <dbReference type="ChEBI" id="CHEBI:16567"/>
        <dbReference type="ChEBI" id="CHEBI:57959"/>
        <dbReference type="ChEBI" id="CHEBI:57972"/>
        <dbReference type="EC" id="3.7.1.3"/>
    </reaction>
</comment>
<protein>
    <recommendedName>
        <fullName evidence="4 5">Kynureninase</fullName>
        <ecNumber evidence="4 5">3.7.1.3</ecNumber>
    </recommendedName>
    <alternativeName>
        <fullName evidence="4">Biosynthesis of nicotinic acid protein 5</fullName>
    </alternativeName>
    <alternativeName>
        <fullName evidence="4">L-kynurenine hydrolase</fullName>
    </alternativeName>
</protein>
<feature type="binding site" evidence="4">
    <location>
        <position position="294"/>
    </location>
    <ligand>
        <name>pyridoxal 5'-phosphate</name>
        <dbReference type="ChEBI" id="CHEBI:597326"/>
    </ligand>
</feature>
<dbReference type="InterPro" id="IPR015421">
    <property type="entry name" value="PyrdxlP-dep_Trfase_major"/>
</dbReference>
<comment type="cofactor">
    <cofactor evidence="4 5">
        <name>pyridoxal 5'-phosphate</name>
        <dbReference type="ChEBI" id="CHEBI:597326"/>
    </cofactor>
</comment>
<feature type="binding site" evidence="4">
    <location>
        <position position="272"/>
    </location>
    <ligand>
        <name>pyridoxal 5'-phosphate</name>
        <dbReference type="ChEBI" id="CHEBI:597326"/>
    </ligand>
</feature>
<keyword evidence="1 4" id="KW-0662">Pyridine nucleotide biosynthesis</keyword>
<feature type="binding site" evidence="4">
    <location>
        <position position="157"/>
    </location>
    <ligand>
        <name>pyridoxal 5'-phosphate</name>
        <dbReference type="ChEBI" id="CHEBI:597326"/>
    </ligand>
</feature>
<keyword evidence="4 5" id="KW-0963">Cytoplasm</keyword>
<evidence type="ECO:0000256" key="5">
    <source>
        <dbReference type="PIRNR" id="PIRNR038800"/>
    </source>
</evidence>
<feature type="binding site" evidence="4">
    <location>
        <position position="322"/>
    </location>
    <ligand>
        <name>pyridoxal 5'-phosphate</name>
        <dbReference type="ChEBI" id="CHEBI:597326"/>
    </ligand>
</feature>
<comment type="caution">
    <text evidence="4">Lacks conserved residue(s) required for the propagation of feature annotation.</text>
</comment>
<dbReference type="PANTHER" id="PTHR14084:SF0">
    <property type="entry name" value="KYNURENINASE"/>
    <property type="match status" value="1"/>
</dbReference>
<dbReference type="Gene3D" id="3.90.1150.10">
    <property type="entry name" value="Aspartate Aminotransferase, domain 1"/>
    <property type="match status" value="1"/>
</dbReference>
<feature type="modified residue" description="N6-(pyridoxal phosphate)lysine" evidence="4">
    <location>
        <position position="295"/>
    </location>
</feature>
<dbReference type="Gene3D" id="3.40.640.10">
    <property type="entry name" value="Type I PLP-dependent aspartate aminotransferase-like (Major domain)"/>
    <property type="match status" value="1"/>
</dbReference>
<dbReference type="EMBL" id="JBBJBU010000002">
    <property type="protein sequence ID" value="KAK7206777.1"/>
    <property type="molecule type" value="Genomic_DNA"/>
</dbReference>
<feature type="binding site" evidence="4">
    <location>
        <position position="350"/>
    </location>
    <ligand>
        <name>pyridoxal 5'-phosphate</name>
        <dbReference type="ChEBI" id="CHEBI:597326"/>
    </ligand>
</feature>
<evidence type="ECO:0000256" key="4">
    <source>
        <dbReference type="HAMAP-Rule" id="MF_03017"/>
    </source>
</evidence>
<dbReference type="InterPro" id="IPR015422">
    <property type="entry name" value="PyrdxlP-dep_Trfase_small"/>
</dbReference>
<accession>A0ABR1FAJ9</accession>
<proteinExistence type="inferred from homology"/>
<comment type="subcellular location">
    <subcellularLocation>
        <location evidence="4 5">Cytoplasm</location>
    </subcellularLocation>
</comment>
<comment type="pathway">
    <text evidence="4 5">Cofactor biosynthesis; NAD(+) biosynthesis; quinolinate from L-kynurenine: step 2/3.</text>
</comment>
<organism evidence="6 7">
    <name type="scientific">Myxozyma melibiosi</name>
    <dbReference type="NCBI Taxonomy" id="54550"/>
    <lineage>
        <taxon>Eukaryota</taxon>
        <taxon>Fungi</taxon>
        <taxon>Dikarya</taxon>
        <taxon>Ascomycota</taxon>
        <taxon>Saccharomycotina</taxon>
        <taxon>Lipomycetes</taxon>
        <taxon>Lipomycetales</taxon>
        <taxon>Lipomycetaceae</taxon>
        <taxon>Myxozyma</taxon>
    </lineage>
</organism>
<dbReference type="PANTHER" id="PTHR14084">
    <property type="entry name" value="KYNURENINASE"/>
    <property type="match status" value="1"/>
</dbReference>
<dbReference type="HAMAP" id="MF_01970">
    <property type="entry name" value="Kynureninase"/>
    <property type="match status" value="1"/>
</dbReference>
<gene>
    <name evidence="4" type="primary">BNA5</name>
    <name evidence="6" type="ORF">BZA70DRAFT_275050</name>
</gene>
<dbReference type="SUPFAM" id="SSF53383">
    <property type="entry name" value="PLP-dependent transferases"/>
    <property type="match status" value="1"/>
</dbReference>
<comment type="caution">
    <text evidence="6">The sequence shown here is derived from an EMBL/GenBank/DDBJ whole genome shotgun (WGS) entry which is preliminary data.</text>
</comment>
<reference evidence="6 7" key="1">
    <citation type="submission" date="2024-03" db="EMBL/GenBank/DDBJ databases">
        <title>Genome-scale model development and genomic sequencing of the oleaginous clade Lipomyces.</title>
        <authorList>
            <consortium name="Lawrence Berkeley National Laboratory"/>
            <person name="Czajka J.J."/>
            <person name="Han Y."/>
            <person name="Kim J."/>
            <person name="Mondo S.J."/>
            <person name="Hofstad B.A."/>
            <person name="Robles A."/>
            <person name="Haridas S."/>
            <person name="Riley R."/>
            <person name="LaButti K."/>
            <person name="Pangilinan J."/>
            <person name="Andreopoulos W."/>
            <person name="Lipzen A."/>
            <person name="Yan J."/>
            <person name="Wang M."/>
            <person name="Ng V."/>
            <person name="Grigoriev I.V."/>
            <person name="Spatafora J.W."/>
            <person name="Magnuson J.K."/>
            <person name="Baker S.E."/>
            <person name="Pomraning K.R."/>
        </authorList>
    </citation>
    <scope>NUCLEOTIDE SEQUENCE [LARGE SCALE GENOMIC DNA]</scope>
    <source>
        <strain evidence="6 7">Phaff 52-87</strain>
    </source>
</reference>
<dbReference type="NCBIfam" id="TIGR01814">
    <property type="entry name" value="kynureninase"/>
    <property type="match status" value="1"/>
</dbReference>
<keyword evidence="2 4" id="KW-0378">Hydrolase</keyword>
<dbReference type="Pfam" id="PF22580">
    <property type="entry name" value="KYNU_C"/>
    <property type="match status" value="1"/>
</dbReference>
<dbReference type="Proteomes" id="UP001498771">
    <property type="component" value="Unassembled WGS sequence"/>
</dbReference>
<evidence type="ECO:0000256" key="1">
    <source>
        <dbReference type="ARBA" id="ARBA00022642"/>
    </source>
</evidence>
<evidence type="ECO:0000313" key="6">
    <source>
        <dbReference type="EMBL" id="KAK7206777.1"/>
    </source>
</evidence>
<dbReference type="InterPro" id="IPR015424">
    <property type="entry name" value="PyrdxlP-dep_Trfase"/>
</dbReference>
<comment type="pathway">
    <text evidence="4 5">Amino-acid degradation; L-kynurenine degradation; L-alanine and anthranilate from L-kynurenine: step 1/1.</text>
</comment>
<dbReference type="InterPro" id="IPR010111">
    <property type="entry name" value="Kynureninase"/>
</dbReference>
<feature type="binding site" evidence="4">
    <location>
        <position position="156"/>
    </location>
    <ligand>
        <name>pyridoxal 5'-phosphate</name>
        <dbReference type="ChEBI" id="CHEBI:597326"/>
    </ligand>
</feature>
<comment type="similarity">
    <text evidence="4 5">Belongs to the kynureninase family.</text>
</comment>
<dbReference type="GO" id="GO:0016787">
    <property type="term" value="F:hydrolase activity"/>
    <property type="evidence" value="ECO:0007669"/>
    <property type="project" value="UniProtKB-KW"/>
</dbReference>
<evidence type="ECO:0000313" key="7">
    <source>
        <dbReference type="Proteomes" id="UP001498771"/>
    </source>
</evidence>
<keyword evidence="7" id="KW-1185">Reference proteome</keyword>
<comment type="subunit">
    <text evidence="4 5">Homodimer.</text>
</comment>
<feature type="binding site" evidence="4">
    <location>
        <position position="269"/>
    </location>
    <ligand>
        <name>pyridoxal 5'-phosphate</name>
        <dbReference type="ChEBI" id="CHEBI:597326"/>
    </ligand>
</feature>
<dbReference type="GeneID" id="90037592"/>
<dbReference type="PIRSF" id="PIRSF038800">
    <property type="entry name" value="KYNU"/>
    <property type="match status" value="1"/>
</dbReference>
<sequence length="475" mass="52826">MASYTSRAYTRCVWTGRDFKKVTGLQYVRSFSASVYRSTKDGTFQDTARTLDEADPIAGAAAKFRIPSRVDITRNNDIDDPHTKSVYLAGNSLGLQPVRTYELLKEELDVWAKDGVNGHFRHSHNRPWLSIDETVTTIMANVVGAKTEEVAVMSTLTTNLHLLLSAFYRPTSDRYKIIIENKAFPSDHYAVESQIEIHGYDKADALVQIKPQEGNYILPTQQILDTITEHADNTALLLLPGIQYYTGQAFEVEKITKYAQSLGIIVGWDMAHAAGNLKLQLHDWNVDFAVWCTYKYLNSGPGGIGGLFVHEKNFDRPRLTGWWAHEKSTRFLMDNNFVPGKGASAFQLSNPSVLDTVALLASLEVFDQYGIAALRQKSENLTGFLETMLKATFPVDPPFTIITPSDPAQRGAQLSLLFKPGLMDKVHAHLDASAITTDERKPDVIRVAPTPLYNSYSDVVKFVEGLKTALEAASA</sequence>
<keyword evidence="3 4" id="KW-0663">Pyridoxal phosphate</keyword>